<dbReference type="Pfam" id="PF11315">
    <property type="entry name" value="Med30"/>
    <property type="match status" value="1"/>
</dbReference>
<evidence type="ECO:0000256" key="8">
    <source>
        <dbReference type="ARBA" id="ARBA00025687"/>
    </source>
</evidence>
<dbReference type="GO" id="GO:0045893">
    <property type="term" value="P:positive regulation of DNA-templated transcription"/>
    <property type="evidence" value="ECO:0007669"/>
    <property type="project" value="TreeGrafter"/>
</dbReference>
<keyword evidence="7" id="KW-0539">Nucleus</keyword>
<keyword evidence="5" id="KW-0010">Activator</keyword>
<accession>S4RG02</accession>
<evidence type="ECO:0000256" key="4">
    <source>
        <dbReference type="ARBA" id="ARBA00023015"/>
    </source>
</evidence>
<dbReference type="GO" id="GO:0016592">
    <property type="term" value="C:mediator complex"/>
    <property type="evidence" value="ECO:0007669"/>
    <property type="project" value="TreeGrafter"/>
</dbReference>
<evidence type="ECO:0000313" key="10">
    <source>
        <dbReference type="Ensembl" id="ENSPMAP00000004134.1"/>
    </source>
</evidence>
<proteinExistence type="inferred from homology"/>
<dbReference type="GeneTree" id="ENSGT00390000010887"/>
<evidence type="ECO:0000256" key="6">
    <source>
        <dbReference type="ARBA" id="ARBA00023163"/>
    </source>
</evidence>
<protein>
    <recommendedName>
        <fullName evidence="3">Mediator of RNA polymerase II transcription subunit 30</fullName>
    </recommendedName>
    <alternativeName>
        <fullName evidence="9">Mediator complex subunit 30</fullName>
    </alternativeName>
</protein>
<keyword evidence="4" id="KW-0805">Transcription regulation</keyword>
<evidence type="ECO:0000256" key="1">
    <source>
        <dbReference type="ARBA" id="ARBA00004123"/>
    </source>
</evidence>
<dbReference type="Ensembl" id="ENSPMAT00000004151.1">
    <property type="protein sequence ID" value="ENSPMAP00000004134.1"/>
    <property type="gene ID" value="ENSPMAG00000003786.1"/>
</dbReference>
<evidence type="ECO:0000256" key="5">
    <source>
        <dbReference type="ARBA" id="ARBA00023159"/>
    </source>
</evidence>
<evidence type="ECO:0000256" key="3">
    <source>
        <dbReference type="ARBA" id="ARBA00019664"/>
    </source>
</evidence>
<evidence type="ECO:0000256" key="7">
    <source>
        <dbReference type="ARBA" id="ARBA00023242"/>
    </source>
</evidence>
<dbReference type="PANTHER" id="PTHR31705">
    <property type="entry name" value="MEDIATOR OF RNA POLYMERASE II TRANSCRIPTION SUBUNIT 30"/>
    <property type="match status" value="1"/>
</dbReference>
<keyword evidence="6" id="KW-0804">Transcription</keyword>
<dbReference type="HOGENOM" id="CLU_074190_1_1_1"/>
<dbReference type="STRING" id="7757.ENSPMAP00000004134"/>
<dbReference type="AlphaFoldDB" id="S4RG02"/>
<dbReference type="InterPro" id="IPR021019">
    <property type="entry name" value="Mediator_Med30_met"/>
</dbReference>
<comment type="similarity">
    <text evidence="2">Belongs to the Mediator complex subunit 30 family.</text>
</comment>
<organism evidence="10">
    <name type="scientific">Petromyzon marinus</name>
    <name type="common">Sea lamprey</name>
    <dbReference type="NCBI Taxonomy" id="7757"/>
    <lineage>
        <taxon>Eukaryota</taxon>
        <taxon>Metazoa</taxon>
        <taxon>Chordata</taxon>
        <taxon>Craniata</taxon>
        <taxon>Vertebrata</taxon>
        <taxon>Cyclostomata</taxon>
        <taxon>Hyperoartia</taxon>
        <taxon>Petromyzontiformes</taxon>
        <taxon>Petromyzontidae</taxon>
        <taxon>Petromyzon</taxon>
    </lineage>
</organism>
<sequence>MASGQGGSLPPGGGGQGFAGPGALGVLGGPSGVGVVGGGTGIGAGMGGAGVSAGVSAGVPGPREVNMASLCRIGQETVQDIVTRTTEIFQILRYMQLPNGGSYLPSTHADRLSNLRQLTVLFRKLRLIYDKCNETCSLLQPAAFQQHIPFIEEESPRTEEWSQNSAALRFANEERRDISESGKKLRQKNQQLKVIMDQLRNLIWDINTMMSSHS</sequence>
<comment type="subcellular location">
    <subcellularLocation>
        <location evidence="1">Nucleus</location>
    </subcellularLocation>
</comment>
<dbReference type="OMA" id="KNQEMKF"/>
<evidence type="ECO:0000256" key="9">
    <source>
        <dbReference type="ARBA" id="ARBA00031981"/>
    </source>
</evidence>
<comment type="function">
    <text evidence="8">Component of the Mediator complex, a coactivator involved in the regulated transcription of nearly all RNA polymerase II-dependent genes. Mediator functions as a bridge to convey information from gene-specific regulatory proteins to the basal RNA polymerase II transcription machinery. Mediator is recruited to promoters by direct interactions with regulatory proteins and serves as a scaffold for the assembly of a functional preinitiation complex with RNA polymerase II and the general transcription factors.</text>
</comment>
<reference evidence="10" key="1">
    <citation type="submission" date="2025-08" db="UniProtKB">
        <authorList>
            <consortium name="Ensembl"/>
        </authorList>
    </citation>
    <scope>IDENTIFICATION</scope>
</reference>
<reference evidence="10" key="2">
    <citation type="submission" date="2025-09" db="UniProtKB">
        <authorList>
            <consortium name="Ensembl"/>
        </authorList>
    </citation>
    <scope>IDENTIFICATION</scope>
</reference>
<dbReference type="GO" id="GO:0003712">
    <property type="term" value="F:transcription coregulator activity"/>
    <property type="evidence" value="ECO:0007669"/>
    <property type="project" value="TreeGrafter"/>
</dbReference>
<evidence type="ECO:0000256" key="2">
    <source>
        <dbReference type="ARBA" id="ARBA00010606"/>
    </source>
</evidence>
<name>S4RG02_PETMA</name>
<dbReference type="PANTHER" id="PTHR31705:SF4">
    <property type="entry name" value="MEDIATOR OF RNA POLYMERASE II TRANSCRIPTION SUBUNIT 30"/>
    <property type="match status" value="1"/>
</dbReference>